<feature type="compositionally biased region" description="Acidic residues" evidence="1">
    <location>
        <begin position="135"/>
        <end position="147"/>
    </location>
</feature>
<name>A0A165P866_9AGAM</name>
<sequence length="252" mass="28970">MGLEWIDDNTCVLVFESKAAARQGHNFLAKSPTEEPDTDGFLTAKPIPITLWPPEERINKSLGKGEGLKGTVRMRWARHADVKKKGAKRESNFYKKHGARAGKEGFFSPPPESGPPKKRRRDSEKGEDELRAELDNDLDEFLAEDEPERAPSHPSKMRSERMVNEKRSLLERTSVMRAQTVSLVDRITKPLPRRRDGGGGTREWDRGKDSEVSLPRRRRSADRTRSERRERPQKKTQQELDDELDAFWNEGR</sequence>
<reference evidence="2 3" key="1">
    <citation type="journal article" date="2016" name="Mol. Biol. Evol.">
        <title>Comparative Genomics of Early-Diverging Mushroom-Forming Fungi Provides Insights into the Origins of Lignocellulose Decay Capabilities.</title>
        <authorList>
            <person name="Nagy L.G."/>
            <person name="Riley R."/>
            <person name="Tritt A."/>
            <person name="Adam C."/>
            <person name="Daum C."/>
            <person name="Floudas D."/>
            <person name="Sun H."/>
            <person name="Yadav J.S."/>
            <person name="Pangilinan J."/>
            <person name="Larsson K.H."/>
            <person name="Matsuura K."/>
            <person name="Barry K."/>
            <person name="Labutti K."/>
            <person name="Kuo R."/>
            <person name="Ohm R.A."/>
            <person name="Bhattacharya S.S."/>
            <person name="Shirouzu T."/>
            <person name="Yoshinaga Y."/>
            <person name="Martin F.M."/>
            <person name="Grigoriev I.V."/>
            <person name="Hibbett D.S."/>
        </authorList>
    </citation>
    <scope>NUCLEOTIDE SEQUENCE [LARGE SCALE GENOMIC DNA]</scope>
    <source>
        <strain evidence="2 3">HHB14362 ss-1</strain>
    </source>
</reference>
<dbReference type="OrthoDB" id="422106at2759"/>
<accession>A0A165P866</accession>
<proteinExistence type="predicted"/>
<feature type="compositionally biased region" description="Basic and acidic residues" evidence="1">
    <location>
        <begin position="221"/>
        <end position="230"/>
    </location>
</feature>
<evidence type="ECO:0000256" key="1">
    <source>
        <dbReference type="SAM" id="MobiDB-lite"/>
    </source>
</evidence>
<feature type="compositionally biased region" description="Basic and acidic residues" evidence="1">
    <location>
        <begin position="193"/>
        <end position="211"/>
    </location>
</feature>
<evidence type="ECO:0000313" key="3">
    <source>
        <dbReference type="Proteomes" id="UP000076761"/>
    </source>
</evidence>
<gene>
    <name evidence="2" type="ORF">NEOLEDRAFT_1140494</name>
</gene>
<dbReference type="InParanoid" id="A0A165P866"/>
<feature type="compositionally biased region" description="Basic and acidic residues" evidence="1">
    <location>
        <begin position="157"/>
        <end position="170"/>
    </location>
</feature>
<dbReference type="AlphaFoldDB" id="A0A165P866"/>
<dbReference type="STRING" id="1314782.A0A165P866"/>
<dbReference type="EMBL" id="KV425617">
    <property type="protein sequence ID" value="KZT20658.1"/>
    <property type="molecule type" value="Genomic_DNA"/>
</dbReference>
<keyword evidence="3" id="KW-1185">Reference proteome</keyword>
<feature type="compositionally biased region" description="Basic and acidic residues" evidence="1">
    <location>
        <begin position="79"/>
        <end position="93"/>
    </location>
</feature>
<evidence type="ECO:0000313" key="2">
    <source>
        <dbReference type="EMBL" id="KZT20658.1"/>
    </source>
</evidence>
<feature type="compositionally biased region" description="Basic and acidic residues" evidence="1">
    <location>
        <begin position="121"/>
        <end position="134"/>
    </location>
</feature>
<protein>
    <recommendedName>
        <fullName evidence="4">Chromatin target of PRMT1 protein C-terminal domain-containing protein</fullName>
    </recommendedName>
</protein>
<dbReference type="Proteomes" id="UP000076761">
    <property type="component" value="Unassembled WGS sequence"/>
</dbReference>
<evidence type="ECO:0008006" key="4">
    <source>
        <dbReference type="Google" id="ProtNLM"/>
    </source>
</evidence>
<feature type="region of interest" description="Disordered" evidence="1">
    <location>
        <begin position="79"/>
        <end position="252"/>
    </location>
</feature>
<organism evidence="2 3">
    <name type="scientific">Neolentinus lepideus HHB14362 ss-1</name>
    <dbReference type="NCBI Taxonomy" id="1314782"/>
    <lineage>
        <taxon>Eukaryota</taxon>
        <taxon>Fungi</taxon>
        <taxon>Dikarya</taxon>
        <taxon>Basidiomycota</taxon>
        <taxon>Agaricomycotina</taxon>
        <taxon>Agaricomycetes</taxon>
        <taxon>Gloeophyllales</taxon>
        <taxon>Gloeophyllaceae</taxon>
        <taxon>Neolentinus</taxon>
    </lineage>
</organism>